<evidence type="ECO:0000313" key="2">
    <source>
        <dbReference type="EMBL" id="CAF0812727.1"/>
    </source>
</evidence>
<gene>
    <name evidence="2" type="ORF">GPM918_LOCUS4120</name>
    <name evidence="3" type="ORF">OVA965_LOCUS37223</name>
    <name evidence="4" type="ORF">SRO942_LOCUS4120</name>
    <name evidence="5" type="ORF">TMI583_LOCUS38286</name>
</gene>
<dbReference type="Proteomes" id="UP000677228">
    <property type="component" value="Unassembled WGS sequence"/>
</dbReference>
<protein>
    <submittedName>
        <fullName evidence="2">Uncharacterized protein</fullName>
    </submittedName>
</protein>
<evidence type="ECO:0000313" key="6">
    <source>
        <dbReference type="Proteomes" id="UP000663829"/>
    </source>
</evidence>
<dbReference type="AlphaFoldDB" id="A0A813TT23"/>
<dbReference type="Proteomes" id="UP000682733">
    <property type="component" value="Unassembled WGS sequence"/>
</dbReference>
<proteinExistence type="predicted"/>
<dbReference type="EMBL" id="CAJNOK010034799">
    <property type="protein sequence ID" value="CAF1507545.1"/>
    <property type="molecule type" value="Genomic_DNA"/>
</dbReference>
<organism evidence="2 6">
    <name type="scientific">Didymodactylos carnosus</name>
    <dbReference type="NCBI Taxonomy" id="1234261"/>
    <lineage>
        <taxon>Eukaryota</taxon>
        <taxon>Metazoa</taxon>
        <taxon>Spiralia</taxon>
        <taxon>Gnathifera</taxon>
        <taxon>Rotifera</taxon>
        <taxon>Eurotatoria</taxon>
        <taxon>Bdelloidea</taxon>
        <taxon>Philodinida</taxon>
        <taxon>Philodinidae</taxon>
        <taxon>Didymodactylos</taxon>
    </lineage>
</organism>
<sequence>MMDEITQNNVNHRRIRNMKRHFNQILAHLQIEAETTCLLNVAPLEISLNTQLSLSHSRGSCPLSSHSNTNPILHSTSYSSKGWHSKQSSPPIMDHKRRKRFHRQYHHEIKSHKKSKSRLKTVIDKQTNQQSSNEMCFLAAITSTPKKNKCRIPKTSTPRCQHLRSISLTKLLYKVDSQKKLYVETRPRRHISKQHAIHQNNIFPVCDNEKNRTKPLKFSNHNRWIV</sequence>
<name>A0A813TT23_9BILA</name>
<dbReference type="Proteomes" id="UP000663829">
    <property type="component" value="Unassembled WGS sequence"/>
</dbReference>
<evidence type="ECO:0000313" key="5">
    <source>
        <dbReference type="EMBL" id="CAF4295630.1"/>
    </source>
</evidence>
<comment type="caution">
    <text evidence="2">The sequence shown here is derived from an EMBL/GenBank/DDBJ whole genome shotgun (WGS) entry which is preliminary data.</text>
</comment>
<dbReference type="EMBL" id="CAJOBC010000539">
    <property type="protein sequence ID" value="CAF3598533.1"/>
    <property type="molecule type" value="Genomic_DNA"/>
</dbReference>
<feature type="compositionally biased region" description="Polar residues" evidence="1">
    <location>
        <begin position="58"/>
        <end position="90"/>
    </location>
</feature>
<evidence type="ECO:0000313" key="3">
    <source>
        <dbReference type="EMBL" id="CAF1507545.1"/>
    </source>
</evidence>
<evidence type="ECO:0000256" key="1">
    <source>
        <dbReference type="SAM" id="MobiDB-lite"/>
    </source>
</evidence>
<dbReference type="EMBL" id="CAJOBA010056844">
    <property type="protein sequence ID" value="CAF4295630.1"/>
    <property type="molecule type" value="Genomic_DNA"/>
</dbReference>
<feature type="region of interest" description="Disordered" evidence="1">
    <location>
        <begin position="58"/>
        <end position="92"/>
    </location>
</feature>
<dbReference type="Proteomes" id="UP000681722">
    <property type="component" value="Unassembled WGS sequence"/>
</dbReference>
<accession>A0A813TT23</accession>
<keyword evidence="6" id="KW-1185">Reference proteome</keyword>
<reference evidence="2" key="1">
    <citation type="submission" date="2021-02" db="EMBL/GenBank/DDBJ databases">
        <authorList>
            <person name="Nowell W R."/>
        </authorList>
    </citation>
    <scope>NUCLEOTIDE SEQUENCE</scope>
</reference>
<dbReference type="EMBL" id="CAJNOQ010000539">
    <property type="protein sequence ID" value="CAF0812727.1"/>
    <property type="molecule type" value="Genomic_DNA"/>
</dbReference>
<evidence type="ECO:0000313" key="4">
    <source>
        <dbReference type="EMBL" id="CAF3598533.1"/>
    </source>
</evidence>